<dbReference type="Gene3D" id="3.20.20.190">
    <property type="entry name" value="Phosphatidylinositol (PI) phosphodiesterase"/>
    <property type="match status" value="1"/>
</dbReference>
<dbReference type="InterPro" id="IPR017946">
    <property type="entry name" value="PLC-like_Pdiesterase_TIM-brl"/>
</dbReference>
<dbReference type="Pfam" id="PF03009">
    <property type="entry name" value="GDPD"/>
    <property type="match status" value="1"/>
</dbReference>
<name>A0ABW5G438_9PSEU</name>
<proteinExistence type="predicted"/>
<comment type="caution">
    <text evidence="2">The sequence shown here is derived from an EMBL/GenBank/DDBJ whole genome shotgun (WGS) entry which is preliminary data.</text>
</comment>
<feature type="domain" description="GP-PDE" evidence="1">
    <location>
        <begin position="11"/>
        <end position="252"/>
    </location>
</feature>
<evidence type="ECO:0000259" key="1">
    <source>
        <dbReference type="PROSITE" id="PS51704"/>
    </source>
</evidence>
<dbReference type="PROSITE" id="PS51704">
    <property type="entry name" value="GP_PDE"/>
    <property type="match status" value="1"/>
</dbReference>
<dbReference type="SUPFAM" id="SSF51695">
    <property type="entry name" value="PLC-like phosphodiesterases"/>
    <property type="match status" value="1"/>
</dbReference>
<dbReference type="EMBL" id="JBHUKR010000021">
    <property type="protein sequence ID" value="MFD2421390.1"/>
    <property type="molecule type" value="Genomic_DNA"/>
</dbReference>
<dbReference type="CDD" id="cd08556">
    <property type="entry name" value="GDPD"/>
    <property type="match status" value="1"/>
</dbReference>
<dbReference type="PANTHER" id="PTHR46211:SF1">
    <property type="entry name" value="GLYCEROPHOSPHODIESTER PHOSPHODIESTERASE, CYTOPLASMIC"/>
    <property type="match status" value="1"/>
</dbReference>
<accession>A0ABW5G438</accession>
<gene>
    <name evidence="2" type="ORF">ACFSXZ_34170</name>
</gene>
<protein>
    <submittedName>
        <fullName evidence="2">Glycerophosphodiester phosphodiesterase</fullName>
    </submittedName>
</protein>
<sequence>MGGNSVFGQAPVILGHRGCGRGTVDGHLENTLGSFLAAVDAGADWVEVDVRRTSDDHLVVVHDPADEDGVFYVDITSREAADKGALRLEELLEALPAGVGVDFDVKTAMEDATRPGSGTTMGRLAAIAVRESSRREVLITSFDPGALDIARRLAPGVPRGLLTWVGFPIGHAVAAAAHLDVQVLAPHWGSLRPNEIEPKEVQRPLDYVIDLVHETGREFLAWCPKVEFAQRLLEAGVDALCVNNVPDAIAALTPAAVQLEREQGAFTTDDP</sequence>
<dbReference type="Proteomes" id="UP001597417">
    <property type="component" value="Unassembled WGS sequence"/>
</dbReference>
<reference evidence="3" key="1">
    <citation type="journal article" date="2019" name="Int. J. Syst. Evol. Microbiol.">
        <title>The Global Catalogue of Microorganisms (GCM) 10K type strain sequencing project: providing services to taxonomists for standard genome sequencing and annotation.</title>
        <authorList>
            <consortium name="The Broad Institute Genomics Platform"/>
            <consortium name="The Broad Institute Genome Sequencing Center for Infectious Disease"/>
            <person name="Wu L."/>
            <person name="Ma J."/>
        </authorList>
    </citation>
    <scope>NUCLEOTIDE SEQUENCE [LARGE SCALE GENOMIC DNA]</scope>
    <source>
        <strain evidence="3">CGMCC 4.7645</strain>
    </source>
</reference>
<dbReference type="InterPro" id="IPR030395">
    <property type="entry name" value="GP_PDE_dom"/>
</dbReference>
<organism evidence="2 3">
    <name type="scientific">Amycolatopsis pigmentata</name>
    <dbReference type="NCBI Taxonomy" id="450801"/>
    <lineage>
        <taxon>Bacteria</taxon>
        <taxon>Bacillati</taxon>
        <taxon>Actinomycetota</taxon>
        <taxon>Actinomycetes</taxon>
        <taxon>Pseudonocardiales</taxon>
        <taxon>Pseudonocardiaceae</taxon>
        <taxon>Amycolatopsis</taxon>
    </lineage>
</organism>
<evidence type="ECO:0000313" key="3">
    <source>
        <dbReference type="Proteomes" id="UP001597417"/>
    </source>
</evidence>
<keyword evidence="3" id="KW-1185">Reference proteome</keyword>
<dbReference type="RefSeq" id="WP_378269923.1">
    <property type="nucleotide sequence ID" value="NZ_JBHUKR010000021.1"/>
</dbReference>
<evidence type="ECO:0000313" key="2">
    <source>
        <dbReference type="EMBL" id="MFD2421390.1"/>
    </source>
</evidence>
<dbReference type="PANTHER" id="PTHR46211">
    <property type="entry name" value="GLYCEROPHOSPHORYL DIESTER PHOSPHODIESTERASE"/>
    <property type="match status" value="1"/>
</dbReference>